<dbReference type="Pfam" id="PF08395">
    <property type="entry name" value="7tm_7"/>
    <property type="match status" value="1"/>
</dbReference>
<organism evidence="7 8">
    <name type="scientific">Allacma fusca</name>
    <dbReference type="NCBI Taxonomy" id="39272"/>
    <lineage>
        <taxon>Eukaryota</taxon>
        <taxon>Metazoa</taxon>
        <taxon>Ecdysozoa</taxon>
        <taxon>Arthropoda</taxon>
        <taxon>Hexapoda</taxon>
        <taxon>Collembola</taxon>
        <taxon>Symphypleona</taxon>
        <taxon>Sminthuridae</taxon>
        <taxon>Allacma</taxon>
    </lineage>
</organism>
<feature type="transmembrane region" description="Helical" evidence="6">
    <location>
        <begin position="41"/>
        <end position="62"/>
    </location>
</feature>
<keyword evidence="5 6" id="KW-0472">Membrane</keyword>
<dbReference type="AlphaFoldDB" id="A0A8J2KNQ0"/>
<keyword evidence="3 6" id="KW-0812">Transmembrane</keyword>
<dbReference type="InterPro" id="IPR013604">
    <property type="entry name" value="7TM_chemorcpt"/>
</dbReference>
<accession>A0A8J2KNQ0</accession>
<feature type="transmembrane region" description="Helical" evidence="6">
    <location>
        <begin position="169"/>
        <end position="192"/>
    </location>
</feature>
<reference evidence="7" key="1">
    <citation type="submission" date="2021-06" db="EMBL/GenBank/DDBJ databases">
        <authorList>
            <person name="Hodson N. C."/>
            <person name="Mongue J. A."/>
            <person name="Jaron S. K."/>
        </authorList>
    </citation>
    <scope>NUCLEOTIDE SEQUENCE</scope>
</reference>
<proteinExistence type="predicted"/>
<feature type="transmembrane region" description="Helical" evidence="6">
    <location>
        <begin position="85"/>
        <end position="108"/>
    </location>
</feature>
<feature type="non-terminal residue" evidence="7">
    <location>
        <position position="1"/>
    </location>
</feature>
<feature type="transmembrane region" description="Helical" evidence="6">
    <location>
        <begin position="212"/>
        <end position="234"/>
    </location>
</feature>
<evidence type="ECO:0000256" key="6">
    <source>
        <dbReference type="SAM" id="Phobius"/>
    </source>
</evidence>
<evidence type="ECO:0000256" key="3">
    <source>
        <dbReference type="ARBA" id="ARBA00022692"/>
    </source>
</evidence>
<evidence type="ECO:0000256" key="2">
    <source>
        <dbReference type="ARBA" id="ARBA00022475"/>
    </source>
</evidence>
<evidence type="ECO:0000313" key="8">
    <source>
        <dbReference type="Proteomes" id="UP000708208"/>
    </source>
</evidence>
<dbReference type="GO" id="GO:0050909">
    <property type="term" value="P:sensory perception of taste"/>
    <property type="evidence" value="ECO:0007669"/>
    <property type="project" value="InterPro"/>
</dbReference>
<gene>
    <name evidence="7" type="ORF">AFUS01_LOCUS27078</name>
</gene>
<evidence type="ECO:0000256" key="4">
    <source>
        <dbReference type="ARBA" id="ARBA00022989"/>
    </source>
</evidence>
<keyword evidence="2" id="KW-1003">Cell membrane</keyword>
<keyword evidence="8" id="KW-1185">Reference proteome</keyword>
<evidence type="ECO:0000313" key="7">
    <source>
        <dbReference type="EMBL" id="CAG7816459.1"/>
    </source>
</evidence>
<protein>
    <submittedName>
        <fullName evidence="7">Uncharacterized protein</fullName>
    </submittedName>
</protein>
<dbReference type="EMBL" id="CAJVCH010370792">
    <property type="protein sequence ID" value="CAG7816459.1"/>
    <property type="molecule type" value="Genomic_DNA"/>
</dbReference>
<dbReference type="GO" id="GO:0005886">
    <property type="term" value="C:plasma membrane"/>
    <property type="evidence" value="ECO:0007669"/>
    <property type="project" value="UniProtKB-SubCell"/>
</dbReference>
<keyword evidence="4 6" id="KW-1133">Transmembrane helix</keyword>
<comment type="caution">
    <text evidence="7">The sequence shown here is derived from an EMBL/GenBank/DDBJ whole genome shotgun (WGS) entry which is preliminary data.</text>
</comment>
<comment type="subcellular location">
    <subcellularLocation>
        <location evidence="1">Cell membrane</location>
        <topology evidence="1">Multi-pass membrane protein</topology>
    </subcellularLocation>
</comment>
<evidence type="ECO:0000256" key="1">
    <source>
        <dbReference type="ARBA" id="ARBA00004651"/>
    </source>
</evidence>
<name>A0A8J2KNQ0_9HEXA</name>
<dbReference type="Proteomes" id="UP000708208">
    <property type="component" value="Unassembled WGS sequence"/>
</dbReference>
<evidence type="ECO:0000256" key="5">
    <source>
        <dbReference type="ARBA" id="ARBA00023136"/>
    </source>
</evidence>
<sequence length="267" mass="30102">RWKNHEFTKGWRVLMEVHRNLQARDEAPPPDLEKLKTYANITLFVILMGTVGYQVFFSWILVRPCLGGKMLLPCGLFSVAFGQKMAHLVIVLYYQLFCALFLNMCLTIRGLHIHIVEKIKLVLNMEDEFKVLQRAAGASASTSARCKDLESLRLSHEKLCIATEYFGRYFGIPAVTIVLSSFISITCGIYSVTLGTLKEAGKNGIPTLYYMIWVFHSYFGLLTLIITLVSGQLVKIAGIKARGAIYGARFSNFTADLKFEVRNAQNI</sequence>